<dbReference type="PANTHER" id="PTHR33973">
    <property type="entry name" value="OS07G0153300 PROTEIN"/>
    <property type="match status" value="1"/>
</dbReference>
<dbReference type="AlphaFoldDB" id="A0A3M0ABA3"/>
<evidence type="ECO:0000313" key="2">
    <source>
        <dbReference type="Proteomes" id="UP000267187"/>
    </source>
</evidence>
<dbReference type="EMBL" id="REFJ01000001">
    <property type="protein sequence ID" value="RMA82453.1"/>
    <property type="molecule type" value="Genomic_DNA"/>
</dbReference>
<proteinExistence type="predicted"/>
<accession>A0A3M0ABA3</accession>
<name>A0A3M0ABA3_9GAMM</name>
<dbReference type="InterPro" id="IPR010775">
    <property type="entry name" value="DUF1365"/>
</dbReference>
<dbReference type="Pfam" id="PF07103">
    <property type="entry name" value="DUF1365"/>
    <property type="match status" value="1"/>
</dbReference>
<gene>
    <name evidence="1" type="ORF">DFR27_0402</name>
</gene>
<evidence type="ECO:0000313" key="1">
    <source>
        <dbReference type="EMBL" id="RMA82453.1"/>
    </source>
</evidence>
<sequence>MHTRHAPQYHSFKYHTHMLYLDLDELGQLANDIGVFSINRFNLIAFHRCDYLQDYHQDLKTDIIETVARDSLGVGVTTEREITRVCLLTQPRYFGVSFNPLSLFYCYDVNNQLICVVGEVHNTPWNQRHRYVIPCLSTKEWQYKHEKDFHVSPFNPMNLNYHWTLSHADQHLKVVIDARVRHQEEARHFVAAMRLSRTSVNRMPSLLIRYPMSAVTTIIRIYSQALKLWLKKVPFYSHPETK</sequence>
<keyword evidence="2" id="KW-1185">Reference proteome</keyword>
<dbReference type="PANTHER" id="PTHR33973:SF4">
    <property type="entry name" value="OS07G0153300 PROTEIN"/>
    <property type="match status" value="1"/>
</dbReference>
<comment type="caution">
    <text evidence="1">The sequence shown here is derived from an EMBL/GenBank/DDBJ whole genome shotgun (WGS) entry which is preliminary data.</text>
</comment>
<evidence type="ECO:0008006" key="3">
    <source>
        <dbReference type="Google" id="ProtNLM"/>
    </source>
</evidence>
<organism evidence="1 2">
    <name type="scientific">Umboniibacter marinipuniceus</name>
    <dbReference type="NCBI Taxonomy" id="569599"/>
    <lineage>
        <taxon>Bacteria</taxon>
        <taxon>Pseudomonadati</taxon>
        <taxon>Pseudomonadota</taxon>
        <taxon>Gammaproteobacteria</taxon>
        <taxon>Cellvibrionales</taxon>
        <taxon>Cellvibrionaceae</taxon>
        <taxon>Umboniibacter</taxon>
    </lineage>
</organism>
<protein>
    <recommendedName>
        <fullName evidence="3">DUF1365 family protein</fullName>
    </recommendedName>
</protein>
<reference evidence="1 2" key="1">
    <citation type="submission" date="2018-10" db="EMBL/GenBank/DDBJ databases">
        <title>Genomic Encyclopedia of Type Strains, Phase IV (KMG-IV): sequencing the most valuable type-strain genomes for metagenomic binning, comparative biology and taxonomic classification.</title>
        <authorList>
            <person name="Goeker M."/>
        </authorList>
    </citation>
    <scope>NUCLEOTIDE SEQUENCE [LARGE SCALE GENOMIC DNA]</scope>
    <source>
        <strain evidence="1 2">DSM 25080</strain>
    </source>
</reference>
<dbReference type="Proteomes" id="UP000267187">
    <property type="component" value="Unassembled WGS sequence"/>
</dbReference>